<gene>
    <name evidence="13" type="ORF">FGO68_gene3188</name>
</gene>
<keyword evidence="5" id="KW-0862">Zinc</keyword>
<keyword evidence="14" id="KW-1185">Reference proteome</keyword>
<organism evidence="13 14">
    <name type="scientific">Halteria grandinella</name>
    <dbReference type="NCBI Taxonomy" id="5974"/>
    <lineage>
        <taxon>Eukaryota</taxon>
        <taxon>Sar</taxon>
        <taxon>Alveolata</taxon>
        <taxon>Ciliophora</taxon>
        <taxon>Intramacronucleata</taxon>
        <taxon>Spirotrichea</taxon>
        <taxon>Stichotrichia</taxon>
        <taxon>Sporadotrichida</taxon>
        <taxon>Halteriidae</taxon>
        <taxon>Halteria</taxon>
    </lineage>
</organism>
<dbReference type="GO" id="GO:0008270">
    <property type="term" value="F:zinc ion binding"/>
    <property type="evidence" value="ECO:0007669"/>
    <property type="project" value="UniProtKB-KW"/>
</dbReference>
<dbReference type="FunFam" id="3.30.160.60:FF:000759">
    <property type="entry name" value="zinc finger protein 16"/>
    <property type="match status" value="1"/>
</dbReference>
<comment type="subcellular location">
    <subcellularLocation>
        <location evidence="1">Nucleus</location>
    </subcellularLocation>
</comment>
<dbReference type="AlphaFoldDB" id="A0A8J8P1E6"/>
<dbReference type="SMART" id="SM00355">
    <property type="entry name" value="ZnF_C2H2"/>
    <property type="match status" value="2"/>
</dbReference>
<evidence type="ECO:0000256" key="2">
    <source>
        <dbReference type="ARBA" id="ARBA00022723"/>
    </source>
</evidence>
<keyword evidence="2" id="KW-0479">Metal-binding</keyword>
<dbReference type="PROSITE" id="PS00028">
    <property type="entry name" value="ZINC_FINGER_C2H2_1"/>
    <property type="match status" value="2"/>
</dbReference>
<keyword evidence="3" id="KW-0677">Repeat</keyword>
<evidence type="ECO:0000256" key="5">
    <source>
        <dbReference type="ARBA" id="ARBA00022833"/>
    </source>
</evidence>
<feature type="compositionally biased region" description="Low complexity" evidence="11">
    <location>
        <begin position="627"/>
        <end position="644"/>
    </location>
</feature>
<evidence type="ECO:0000256" key="7">
    <source>
        <dbReference type="ARBA" id="ARBA00023125"/>
    </source>
</evidence>
<name>A0A8J8P1E6_HALGN</name>
<dbReference type="InterPro" id="IPR036236">
    <property type="entry name" value="Znf_C2H2_sf"/>
</dbReference>
<proteinExistence type="predicted"/>
<dbReference type="PANTHER" id="PTHR24384">
    <property type="entry name" value="FINGER PUTATIVE TRANSCRIPTION FACTOR FAMILY-RELATED"/>
    <property type="match status" value="1"/>
</dbReference>
<dbReference type="GO" id="GO:0000981">
    <property type="term" value="F:DNA-binding transcription factor activity, RNA polymerase II-specific"/>
    <property type="evidence" value="ECO:0007669"/>
    <property type="project" value="TreeGrafter"/>
</dbReference>
<dbReference type="InterPro" id="IPR013087">
    <property type="entry name" value="Znf_C2H2_type"/>
</dbReference>
<evidence type="ECO:0000256" key="11">
    <source>
        <dbReference type="SAM" id="MobiDB-lite"/>
    </source>
</evidence>
<evidence type="ECO:0000259" key="12">
    <source>
        <dbReference type="PROSITE" id="PS50157"/>
    </source>
</evidence>
<keyword evidence="8" id="KW-0804">Transcription</keyword>
<evidence type="ECO:0000256" key="8">
    <source>
        <dbReference type="ARBA" id="ARBA00023163"/>
    </source>
</evidence>
<reference evidence="13" key="1">
    <citation type="submission" date="2019-06" db="EMBL/GenBank/DDBJ databases">
        <authorList>
            <person name="Zheng W."/>
        </authorList>
    </citation>
    <scope>NUCLEOTIDE SEQUENCE</scope>
    <source>
        <strain evidence="13">QDHG01</strain>
    </source>
</reference>
<keyword evidence="9" id="KW-0539">Nucleus</keyword>
<evidence type="ECO:0000256" key="9">
    <source>
        <dbReference type="ARBA" id="ARBA00023242"/>
    </source>
</evidence>
<dbReference type="GO" id="GO:0000978">
    <property type="term" value="F:RNA polymerase II cis-regulatory region sequence-specific DNA binding"/>
    <property type="evidence" value="ECO:0007669"/>
    <property type="project" value="TreeGrafter"/>
</dbReference>
<dbReference type="InterPro" id="IPR050752">
    <property type="entry name" value="C2H2-ZF_domain"/>
</dbReference>
<dbReference type="Proteomes" id="UP000785679">
    <property type="component" value="Unassembled WGS sequence"/>
</dbReference>
<dbReference type="Pfam" id="PF00096">
    <property type="entry name" value="zf-C2H2"/>
    <property type="match status" value="1"/>
</dbReference>
<dbReference type="SUPFAM" id="SSF57667">
    <property type="entry name" value="beta-beta-alpha zinc fingers"/>
    <property type="match status" value="1"/>
</dbReference>
<feature type="domain" description="C2H2-type" evidence="12">
    <location>
        <begin position="500"/>
        <end position="527"/>
    </location>
</feature>
<keyword evidence="7" id="KW-0238">DNA-binding</keyword>
<evidence type="ECO:0000256" key="1">
    <source>
        <dbReference type="ARBA" id="ARBA00004123"/>
    </source>
</evidence>
<evidence type="ECO:0000256" key="3">
    <source>
        <dbReference type="ARBA" id="ARBA00022737"/>
    </source>
</evidence>
<evidence type="ECO:0000256" key="6">
    <source>
        <dbReference type="ARBA" id="ARBA00023015"/>
    </source>
</evidence>
<evidence type="ECO:0000313" key="13">
    <source>
        <dbReference type="EMBL" id="TNV85093.1"/>
    </source>
</evidence>
<dbReference type="Gene3D" id="3.30.160.60">
    <property type="entry name" value="Classic Zinc Finger"/>
    <property type="match status" value="2"/>
</dbReference>
<evidence type="ECO:0000313" key="14">
    <source>
        <dbReference type="Proteomes" id="UP000785679"/>
    </source>
</evidence>
<keyword evidence="6" id="KW-0805">Transcription regulation</keyword>
<accession>A0A8J8P1E6</accession>
<dbReference type="OrthoDB" id="372803at2759"/>
<dbReference type="EMBL" id="RRYP01002156">
    <property type="protein sequence ID" value="TNV85093.1"/>
    <property type="molecule type" value="Genomic_DNA"/>
</dbReference>
<protein>
    <recommendedName>
        <fullName evidence="12">C2H2-type domain-containing protein</fullName>
    </recommendedName>
</protein>
<dbReference type="GO" id="GO:0005634">
    <property type="term" value="C:nucleus"/>
    <property type="evidence" value="ECO:0007669"/>
    <property type="project" value="UniProtKB-SubCell"/>
</dbReference>
<feature type="region of interest" description="Disordered" evidence="11">
    <location>
        <begin position="627"/>
        <end position="687"/>
    </location>
</feature>
<keyword evidence="4 10" id="KW-0863">Zinc-finger</keyword>
<comment type="caution">
    <text evidence="13">The sequence shown here is derived from an EMBL/GenBank/DDBJ whole genome shotgun (WGS) entry which is preliminary data.</text>
</comment>
<dbReference type="PROSITE" id="PS50157">
    <property type="entry name" value="ZINC_FINGER_C2H2_2"/>
    <property type="match status" value="2"/>
</dbReference>
<evidence type="ECO:0000256" key="4">
    <source>
        <dbReference type="ARBA" id="ARBA00022771"/>
    </source>
</evidence>
<dbReference type="PANTHER" id="PTHR24384:SF189">
    <property type="entry name" value="C2H2-TYPE DOMAIN-CONTAINING PROTEIN-RELATED"/>
    <property type="match status" value="1"/>
</dbReference>
<evidence type="ECO:0000256" key="10">
    <source>
        <dbReference type="PROSITE-ProRule" id="PRU00042"/>
    </source>
</evidence>
<feature type="domain" description="C2H2-type" evidence="12">
    <location>
        <begin position="472"/>
        <end position="499"/>
    </location>
</feature>
<sequence>MLHQISNTQPQLFNTNRSASAQTGISLQLPSNMFAVPQQQQPHMGQPIYIITNGSQMQNQQGIQQVAFRQPVTTNQVQYLSTPGFHQNPDLKGNSMAFTTQPQQQQVSLIPIGTQNGMQQYRLVNNEQSALPIYQEQKQLVQSQFQGNQIYAKQGALQFGGAQRVENPSIAYQQAIGQPNQGTQIQTIIINGNQSNQRVIPIIGNGFSGAADLENSSNSRTTYRILPTQVAQAGTVQGNSTVLSFQHANMQNQFNVCDSTSSTDYVQRSLLDGNQSAQSFQGQMDNFTTPDACRGSNLPSFVQNQTVLSGTSFQNSAATTILGGNRLQVQPQSYEQHTQQIQIQPLNQSENSMFQVRGIQPVISLNNQKSHIDGRIYSVADQITQDNQYQTGATTQLGFRSQGEIGQQHQSSMNVQNLGLMRAHEKKVKNQFKIMQLLHQASTATSTVVVDGILCIKRKVVNNYTHRLNSLLICGVCQREFDKRCNLKDHLRIHSGVKPFSCTECGKSFKQKAQLSKHQRRHFEGQDGQRDASDGFIVRDFEGDCQEDGDNFSVGEDSDSSIDCTEDGQTVQIKALESAKNVQDSKKEGEETLLRFQFNQERLLLFSNGGALTGTQTQLKQYMEMRSNQQSGNISSSQAQSTSGEIQGKEKRRVSQSGSTTGTIEGDGENSEPSFRERVHTQTLIRQ</sequence>